<comment type="caution">
    <text evidence="6">The sequence shown here is derived from an EMBL/GenBank/DDBJ whole genome shotgun (WGS) entry which is preliminary data.</text>
</comment>
<dbReference type="SMART" id="SM00320">
    <property type="entry name" value="WD40"/>
    <property type="match status" value="6"/>
</dbReference>
<feature type="repeat" description="WD" evidence="3">
    <location>
        <begin position="312"/>
        <end position="344"/>
    </location>
</feature>
<evidence type="ECO:0000256" key="3">
    <source>
        <dbReference type="PROSITE-ProRule" id="PRU00221"/>
    </source>
</evidence>
<feature type="compositionally biased region" description="Polar residues" evidence="4">
    <location>
        <begin position="478"/>
        <end position="487"/>
    </location>
</feature>
<dbReference type="InterPro" id="IPR006595">
    <property type="entry name" value="CTLH_C"/>
</dbReference>
<feature type="compositionally biased region" description="Polar residues" evidence="4">
    <location>
        <begin position="12"/>
        <end position="47"/>
    </location>
</feature>
<evidence type="ECO:0000313" key="6">
    <source>
        <dbReference type="EMBL" id="KJX92087.1"/>
    </source>
</evidence>
<proteinExistence type="predicted"/>
<dbReference type="Pfam" id="PF00400">
    <property type="entry name" value="WD40"/>
    <property type="match status" value="3"/>
</dbReference>
<feature type="compositionally biased region" description="Basic and acidic residues" evidence="4">
    <location>
        <begin position="1"/>
        <end position="11"/>
    </location>
</feature>
<evidence type="ECO:0000313" key="7">
    <source>
        <dbReference type="Proteomes" id="UP000033647"/>
    </source>
</evidence>
<organism evidence="6 7">
    <name type="scientific">Zymoseptoria brevis</name>
    <dbReference type="NCBI Taxonomy" id="1047168"/>
    <lineage>
        <taxon>Eukaryota</taxon>
        <taxon>Fungi</taxon>
        <taxon>Dikarya</taxon>
        <taxon>Ascomycota</taxon>
        <taxon>Pezizomycotina</taxon>
        <taxon>Dothideomycetes</taxon>
        <taxon>Dothideomycetidae</taxon>
        <taxon>Mycosphaerellales</taxon>
        <taxon>Mycosphaerellaceae</taxon>
        <taxon>Zymoseptoria</taxon>
    </lineage>
</organism>
<name>A0A0F4G4X2_9PEZI</name>
<dbReference type="PANTHER" id="PTHR22838">
    <property type="entry name" value="WD REPEAT PROTEIN 26-RELATED"/>
    <property type="match status" value="1"/>
</dbReference>
<accession>A0A0F4G4X2</accession>
<feature type="region of interest" description="Disordered" evidence="4">
    <location>
        <begin position="135"/>
        <end position="167"/>
    </location>
</feature>
<protein>
    <submittedName>
        <fullName evidence="6">WD domain-containing protein</fullName>
    </submittedName>
</protein>
<dbReference type="InterPro" id="IPR001680">
    <property type="entry name" value="WD40_rpt"/>
</dbReference>
<keyword evidence="1 3" id="KW-0853">WD repeat</keyword>
<dbReference type="InterPro" id="IPR036322">
    <property type="entry name" value="WD40_repeat_dom_sf"/>
</dbReference>
<feature type="repeat" description="WD" evidence="3">
    <location>
        <begin position="623"/>
        <end position="648"/>
    </location>
</feature>
<dbReference type="Gene3D" id="2.130.10.10">
    <property type="entry name" value="YVTN repeat-like/Quinoprotein amine dehydrogenase"/>
    <property type="match status" value="1"/>
</dbReference>
<evidence type="ECO:0000259" key="5">
    <source>
        <dbReference type="PROSITE" id="PS50897"/>
    </source>
</evidence>
<dbReference type="PROSITE" id="PS50294">
    <property type="entry name" value="WD_REPEATS_REGION"/>
    <property type="match status" value="1"/>
</dbReference>
<dbReference type="EMBL" id="LAFY01005880">
    <property type="protein sequence ID" value="KJX92087.1"/>
    <property type="molecule type" value="Genomic_DNA"/>
</dbReference>
<evidence type="ECO:0000256" key="1">
    <source>
        <dbReference type="ARBA" id="ARBA00022574"/>
    </source>
</evidence>
<dbReference type="OrthoDB" id="972532at2759"/>
<keyword evidence="2" id="KW-0677">Repeat</keyword>
<dbReference type="PROSITE" id="PS50897">
    <property type="entry name" value="CTLH"/>
    <property type="match status" value="1"/>
</dbReference>
<dbReference type="InterPro" id="IPR051350">
    <property type="entry name" value="WD_repeat-ST_regulator"/>
</dbReference>
<dbReference type="AlphaFoldDB" id="A0A0F4G4X2"/>
<feature type="region of interest" description="Disordered" evidence="4">
    <location>
        <begin position="676"/>
        <end position="704"/>
    </location>
</feature>
<keyword evidence="7" id="KW-1185">Reference proteome</keyword>
<sequence>MRPDHTDEHTQRTQQRPGTNGASQNGSSPHTNGSVKSETNGHHTNGNGEEAMRARNKEPFFGHDREEVTRIVLQSLSDMGFRGAAEQLSRESGYELEIPSVAAFRNAVLDGKWEEAESLLFGVETVDLDEGGVSLGNGHSNPSSFRKTSGDRLSFGSQNGSSRHGLPLAEGADTTLLRFHLRQQKYLELLERRDLTSALSVLRNELTPLKTDVGRLHFLSSLVMCPTIADLRRQADWDGVSGCSRTVLLSEISKYISPSVMIPEHRLATLLTNVQEEQIRNCRYHNTTVPPSLYTPHDCSADDFPLHTLLELSHHTDEVWHLEFSHDGGLLATAGRDGLVCVYDTIRWRLKHEFREHERNHRHTPSSVTSSIPHASSTDDRGVCFIAFSPDDTHLISCSKTNDFVIVNVITGQRVALVDDFDYPISTAAWLPDSKYFVIGSQSSQKPLGLYSLANCVSARPSNSRTPELHSWREPPWRSQSSDSSPGTFRITDCSVNTEGSRMAATTLDNRILLFSLEERDAYRKLADWKMDDKLTSINFSKDGEVLLVNMNEGRVLALNSETGEEVKRYEGMVQKGFVIRSGFGGAGEGCVVSGSEDSKVLIWRRSTGAPVAALDAHAPGAVNAVAWHPRDERVFASAGDDRRVRIWTSAAAIRANEGSGNGLDKWNDNGVFMSGRNGNGNGNGARPSGLEGRGSRSFAFGAR</sequence>
<reference evidence="6 7" key="1">
    <citation type="submission" date="2015-03" db="EMBL/GenBank/DDBJ databases">
        <title>RNA-seq based gene annotation and comparative genomics of four Zymoseptoria species reveal species-specific pathogenicity related genes and transposable element activity.</title>
        <authorList>
            <person name="Grandaubert J."/>
            <person name="Bhattacharyya A."/>
            <person name="Stukenbrock E.H."/>
        </authorList>
    </citation>
    <scope>NUCLEOTIDE SEQUENCE [LARGE SCALE GENOMIC DNA]</scope>
    <source>
        <strain evidence="6 7">Zb18110</strain>
    </source>
</reference>
<evidence type="ECO:0000256" key="2">
    <source>
        <dbReference type="ARBA" id="ARBA00022737"/>
    </source>
</evidence>
<dbReference type="PANTHER" id="PTHR22838:SF0">
    <property type="entry name" value="WD REPEAT-CONTAINING PROTEIN 26"/>
    <property type="match status" value="1"/>
</dbReference>
<feature type="compositionally biased region" description="Basic and acidic residues" evidence="4">
    <location>
        <begin position="467"/>
        <end position="476"/>
    </location>
</feature>
<feature type="domain" description="CTLH" evidence="5">
    <location>
        <begin position="97"/>
        <end position="197"/>
    </location>
</feature>
<dbReference type="Pfam" id="PF12894">
    <property type="entry name" value="ANAPC4_WD40"/>
    <property type="match status" value="1"/>
</dbReference>
<feature type="compositionally biased region" description="Polar residues" evidence="4">
    <location>
        <begin position="137"/>
        <end position="147"/>
    </location>
</feature>
<dbReference type="InterPro" id="IPR024977">
    <property type="entry name" value="Apc4-like_WD40_dom"/>
</dbReference>
<dbReference type="PROSITE" id="PS50082">
    <property type="entry name" value="WD_REPEATS_2"/>
    <property type="match status" value="2"/>
</dbReference>
<feature type="region of interest" description="Disordered" evidence="4">
    <location>
        <begin position="464"/>
        <end position="489"/>
    </location>
</feature>
<dbReference type="InterPro" id="IPR015943">
    <property type="entry name" value="WD40/YVTN_repeat-like_dom_sf"/>
</dbReference>
<feature type="region of interest" description="Disordered" evidence="4">
    <location>
        <begin position="1"/>
        <end position="50"/>
    </location>
</feature>
<dbReference type="STRING" id="1047168.A0A0F4G4X2"/>
<dbReference type="SMART" id="SM00668">
    <property type="entry name" value="CTLH"/>
    <property type="match status" value="1"/>
</dbReference>
<dbReference type="SUPFAM" id="SSF50978">
    <property type="entry name" value="WD40 repeat-like"/>
    <property type="match status" value="1"/>
</dbReference>
<dbReference type="GO" id="GO:0034657">
    <property type="term" value="C:GID complex"/>
    <property type="evidence" value="ECO:0007669"/>
    <property type="project" value="TreeGrafter"/>
</dbReference>
<dbReference type="Proteomes" id="UP000033647">
    <property type="component" value="Unassembled WGS sequence"/>
</dbReference>
<gene>
    <name evidence="6" type="ORF">TI39_contig5925g00001</name>
</gene>
<evidence type="ECO:0000256" key="4">
    <source>
        <dbReference type="SAM" id="MobiDB-lite"/>
    </source>
</evidence>
<dbReference type="Pfam" id="PF23627">
    <property type="entry name" value="LisH_WDR26"/>
    <property type="match status" value="1"/>
</dbReference>
<dbReference type="GO" id="GO:0043161">
    <property type="term" value="P:proteasome-mediated ubiquitin-dependent protein catabolic process"/>
    <property type="evidence" value="ECO:0007669"/>
    <property type="project" value="TreeGrafter"/>
</dbReference>